<dbReference type="PANTHER" id="PTHR43649">
    <property type="entry name" value="ARABINOSE-BINDING PROTEIN-RELATED"/>
    <property type="match status" value="1"/>
</dbReference>
<evidence type="ECO:0000313" key="3">
    <source>
        <dbReference type="Proteomes" id="UP001596378"/>
    </source>
</evidence>
<evidence type="ECO:0000313" key="2">
    <source>
        <dbReference type="EMBL" id="MFC7151029.1"/>
    </source>
</evidence>
<dbReference type="Pfam" id="PF13416">
    <property type="entry name" value="SBP_bac_8"/>
    <property type="match status" value="1"/>
</dbReference>
<keyword evidence="3" id="KW-1185">Reference proteome</keyword>
<dbReference type="Proteomes" id="UP001596378">
    <property type="component" value="Unassembled WGS sequence"/>
</dbReference>
<proteinExistence type="predicted"/>
<dbReference type="EMBL" id="JBHTAI010000014">
    <property type="protein sequence ID" value="MFC7151029.1"/>
    <property type="molecule type" value="Genomic_DNA"/>
</dbReference>
<gene>
    <name evidence="2" type="ORF">ACFQMJ_21035</name>
</gene>
<evidence type="ECO:0000256" key="1">
    <source>
        <dbReference type="SAM" id="SignalP"/>
    </source>
</evidence>
<dbReference type="RefSeq" id="WP_378049780.1">
    <property type="nucleotide sequence ID" value="NZ_JBHMDN010000021.1"/>
</dbReference>
<dbReference type="InterPro" id="IPR050490">
    <property type="entry name" value="Bact_solute-bd_prot1"/>
</dbReference>
<dbReference type="SUPFAM" id="SSF53850">
    <property type="entry name" value="Periplasmic binding protein-like II"/>
    <property type="match status" value="1"/>
</dbReference>
<name>A0ABW2FFT9_9BACL</name>
<reference evidence="3" key="1">
    <citation type="journal article" date="2019" name="Int. J. Syst. Evol. Microbiol.">
        <title>The Global Catalogue of Microorganisms (GCM) 10K type strain sequencing project: providing services to taxonomists for standard genome sequencing and annotation.</title>
        <authorList>
            <consortium name="The Broad Institute Genomics Platform"/>
            <consortium name="The Broad Institute Genome Sequencing Center for Infectious Disease"/>
            <person name="Wu L."/>
            <person name="Ma J."/>
        </authorList>
    </citation>
    <scope>NUCLEOTIDE SEQUENCE [LARGE SCALE GENOMIC DNA]</scope>
    <source>
        <strain evidence="3">KCTC 12907</strain>
    </source>
</reference>
<sequence>MKKKLSIAASCLLAVSVALAGCSGNNGNSGESAGASAPASGAASNGSSEPVTIRIFAQQGTDQDLATNTFTKLVEEKLNVKFEWTTVPQDGAAEKRQISLASGDYPDMYLLIPWVDQFSQTDLVRYSSQGVIVPLNDLIDKYAPNIKAVLDSTPYYKAMNTAPDGNIYGLTQLSECYHCSYPNKMWLNTKWLEQLNLKMPTTTDEFRDVLRAFKTQDPNGNGAADEVPLSGSTETFGVHVIPFLMNGFIYNDDRTYLTLNDGKVDLAANKPEWKEGLAYIKSMYDEGLIDPGAFTQTAEAYQKIGENADAQLLGAGAGMHPAIFVNTAEGNRYGNDYNPIAPLTGPHGSYASFNYPISAGASFVLTNKASEETRIAAIKVMDYIFTDEGMKLGTYGPENLGWRLPAEGEIALDDSVEPSFATIPLKDGEQPRNDAWGSMGQFNDSKAFRGAQVSAADIYSPSGYERRLFQATQLYDGKQPAEVFPHWAVWIDPSVADEASMMQTNIRNYIDQNALQFITGNKSLDKDWDAYVKGFDGLNLQGYLDIMQQSVDVSTINQ</sequence>
<dbReference type="Gene3D" id="3.40.190.10">
    <property type="entry name" value="Periplasmic binding protein-like II"/>
    <property type="match status" value="2"/>
</dbReference>
<dbReference type="InterPro" id="IPR006059">
    <property type="entry name" value="SBP"/>
</dbReference>
<accession>A0ABW2FFT9</accession>
<keyword evidence="1" id="KW-0732">Signal</keyword>
<dbReference type="PROSITE" id="PS51257">
    <property type="entry name" value="PROKAR_LIPOPROTEIN"/>
    <property type="match status" value="1"/>
</dbReference>
<dbReference type="PANTHER" id="PTHR43649:SF17">
    <property type="entry name" value="ABC TRANSPORTER SOLUTE BINDING PROTEIN-SUGAR TRANSPORT"/>
    <property type="match status" value="1"/>
</dbReference>
<comment type="caution">
    <text evidence="2">The sequence shown here is derived from an EMBL/GenBank/DDBJ whole genome shotgun (WGS) entry which is preliminary data.</text>
</comment>
<feature type="chain" id="PRO_5047501392" evidence="1">
    <location>
        <begin position="21"/>
        <end position="558"/>
    </location>
</feature>
<feature type="signal peptide" evidence="1">
    <location>
        <begin position="1"/>
        <end position="20"/>
    </location>
</feature>
<protein>
    <submittedName>
        <fullName evidence="2">ABC transporter substrate-binding protein</fullName>
    </submittedName>
</protein>
<organism evidence="2 3">
    <name type="scientific">Cohnella cellulosilytica</name>
    <dbReference type="NCBI Taxonomy" id="986710"/>
    <lineage>
        <taxon>Bacteria</taxon>
        <taxon>Bacillati</taxon>
        <taxon>Bacillota</taxon>
        <taxon>Bacilli</taxon>
        <taxon>Bacillales</taxon>
        <taxon>Paenibacillaceae</taxon>
        <taxon>Cohnella</taxon>
    </lineage>
</organism>
<dbReference type="CDD" id="cd13581">
    <property type="entry name" value="PBP2_AlgQ_like_2"/>
    <property type="match status" value="1"/>
</dbReference>